<dbReference type="Pfam" id="PF05119">
    <property type="entry name" value="Terminase_4"/>
    <property type="match status" value="1"/>
</dbReference>
<evidence type="ECO:0000313" key="2">
    <source>
        <dbReference type="Proteomes" id="UP001596161"/>
    </source>
</evidence>
<reference evidence="2" key="1">
    <citation type="journal article" date="2019" name="Int. J. Syst. Evol. Microbiol.">
        <title>The Global Catalogue of Microorganisms (GCM) 10K type strain sequencing project: providing services to taxonomists for standard genome sequencing and annotation.</title>
        <authorList>
            <consortium name="The Broad Institute Genomics Platform"/>
            <consortium name="The Broad Institute Genome Sequencing Center for Infectious Disease"/>
            <person name="Wu L."/>
            <person name="Ma J."/>
        </authorList>
    </citation>
    <scope>NUCLEOTIDE SEQUENCE [LARGE SCALE GENOMIC DNA]</scope>
    <source>
        <strain evidence="2">KACC 12602</strain>
    </source>
</reference>
<name>A0ABW0EAW9_9BACT</name>
<dbReference type="InterPro" id="IPR006448">
    <property type="entry name" value="Phage_term_ssu_P27"/>
</dbReference>
<organism evidence="1 2">
    <name type="scientific">Adhaeribacter terreus</name>
    <dbReference type="NCBI Taxonomy" id="529703"/>
    <lineage>
        <taxon>Bacteria</taxon>
        <taxon>Pseudomonadati</taxon>
        <taxon>Bacteroidota</taxon>
        <taxon>Cytophagia</taxon>
        <taxon>Cytophagales</taxon>
        <taxon>Hymenobacteraceae</taxon>
        <taxon>Adhaeribacter</taxon>
    </lineage>
</organism>
<evidence type="ECO:0000313" key="1">
    <source>
        <dbReference type="EMBL" id="MFC5270029.1"/>
    </source>
</evidence>
<dbReference type="EMBL" id="JBHSKT010000003">
    <property type="protein sequence ID" value="MFC5270029.1"/>
    <property type="molecule type" value="Genomic_DNA"/>
</dbReference>
<dbReference type="NCBIfam" id="TIGR01558">
    <property type="entry name" value="sm_term_P27"/>
    <property type="match status" value="1"/>
</dbReference>
<accession>A0ABW0EAW9</accession>
<sequence length="160" mass="18350">MARYREETQTKKLKGTYRKSRELKAPEALEPFTEIPAAPVDLPELARHVWNTTGAELVKNSILTNIDIPLFKSYCYQCFVIAEAQQHLETEGFTIMLTNTKKQSYPAKSPWISILNDAVQLANRLGSQFGLNPLSRQKLNFKDAEKEKDALAEYMNWQNL</sequence>
<protein>
    <submittedName>
        <fullName evidence="1">Phage terminase small subunit P27 family</fullName>
    </submittedName>
</protein>
<gene>
    <name evidence="1" type="ORF">ACFPIB_05370</name>
</gene>
<dbReference type="Proteomes" id="UP001596161">
    <property type="component" value="Unassembled WGS sequence"/>
</dbReference>
<comment type="caution">
    <text evidence="1">The sequence shown here is derived from an EMBL/GenBank/DDBJ whole genome shotgun (WGS) entry which is preliminary data.</text>
</comment>
<dbReference type="RefSeq" id="WP_378016407.1">
    <property type="nucleotide sequence ID" value="NZ_JBHSKT010000003.1"/>
</dbReference>
<keyword evidence="2" id="KW-1185">Reference proteome</keyword>
<proteinExistence type="predicted"/>